<dbReference type="EMBL" id="UXUI01007569">
    <property type="protein sequence ID" value="VDD88193.1"/>
    <property type="molecule type" value="Genomic_DNA"/>
</dbReference>
<dbReference type="WBParaSite" id="EVEC_0000362801-mRNA-1">
    <property type="protein sequence ID" value="EVEC_0000362801-mRNA-1"/>
    <property type="gene ID" value="EVEC_0000362801"/>
</dbReference>
<reference evidence="4" key="1">
    <citation type="submission" date="2016-04" db="UniProtKB">
        <authorList>
            <consortium name="WormBaseParasite"/>
        </authorList>
    </citation>
    <scope>IDENTIFICATION</scope>
</reference>
<keyword evidence="1" id="KW-1133">Transmembrane helix</keyword>
<keyword evidence="1" id="KW-0812">Transmembrane</keyword>
<name>A0A158Q9Z4_ENTVE</name>
<reference evidence="2 3" key="2">
    <citation type="submission" date="2018-10" db="EMBL/GenBank/DDBJ databases">
        <authorList>
            <consortium name="Pathogen Informatics"/>
        </authorList>
    </citation>
    <scope>NUCLEOTIDE SEQUENCE [LARGE SCALE GENOMIC DNA]</scope>
</reference>
<feature type="transmembrane region" description="Helical" evidence="1">
    <location>
        <begin position="262"/>
        <end position="279"/>
    </location>
</feature>
<protein>
    <submittedName>
        <fullName evidence="4">MFS_1_like domain-containing protein</fullName>
    </submittedName>
</protein>
<keyword evidence="3" id="KW-1185">Reference proteome</keyword>
<evidence type="ECO:0000313" key="2">
    <source>
        <dbReference type="EMBL" id="VDD88193.1"/>
    </source>
</evidence>
<feature type="transmembrane region" description="Helical" evidence="1">
    <location>
        <begin position="32"/>
        <end position="52"/>
    </location>
</feature>
<dbReference type="AlphaFoldDB" id="A0A158Q9Z4"/>
<dbReference type="OrthoDB" id="10678680at2759"/>
<evidence type="ECO:0000256" key="1">
    <source>
        <dbReference type="SAM" id="Phobius"/>
    </source>
</evidence>
<organism evidence="4">
    <name type="scientific">Enterobius vermicularis</name>
    <name type="common">Human pinworm</name>
    <dbReference type="NCBI Taxonomy" id="51028"/>
    <lineage>
        <taxon>Eukaryota</taxon>
        <taxon>Metazoa</taxon>
        <taxon>Ecdysozoa</taxon>
        <taxon>Nematoda</taxon>
        <taxon>Chromadorea</taxon>
        <taxon>Rhabditida</taxon>
        <taxon>Spirurina</taxon>
        <taxon>Oxyuridomorpha</taxon>
        <taxon>Oxyuroidea</taxon>
        <taxon>Oxyuridae</taxon>
        <taxon>Enterobius</taxon>
    </lineage>
</organism>
<keyword evidence="1" id="KW-0472">Membrane</keyword>
<evidence type="ECO:0000313" key="4">
    <source>
        <dbReference type="WBParaSite" id="EVEC_0000362801-mRNA-1"/>
    </source>
</evidence>
<accession>A0A158Q9Z4</accession>
<gene>
    <name evidence="2" type="ORF">EVEC_LOCUS3336</name>
</gene>
<dbReference type="Proteomes" id="UP000274131">
    <property type="component" value="Unassembled WGS sequence"/>
</dbReference>
<feature type="transmembrane region" description="Helical" evidence="1">
    <location>
        <begin position="6"/>
        <end position="25"/>
    </location>
</feature>
<proteinExistence type="predicted"/>
<evidence type="ECO:0000313" key="3">
    <source>
        <dbReference type="Proteomes" id="UP000274131"/>
    </source>
</evidence>
<sequence length="285" mass="31623">MDDKVHLISNGLVAVLAGLTFGTFLDRSQIRLIGVSVETVFLFGIIGIGFGIPISYLQKHIKPYYVIVIGCLGGTITLLLLWTATETNEWYNFRTSPTVEQPVRVVGEARRFTLPAYEYPGSDTESIAESEVGFTEPMLRTPLLPATSRFKRVFADLRAAIPHLVTFAVATAVNMPVSRTPAPADDFSYSTAGIVHGAFWTMMPQMLFELHGYKRITLLWSLSILSFALIACFRDFGLLIFMTEHSSFPICSPENCSKMMSGFQLATNLCAFAATLWLHSRTRST</sequence>
<feature type="transmembrane region" description="Helical" evidence="1">
    <location>
        <begin position="64"/>
        <end position="84"/>
    </location>
</feature>
<feature type="transmembrane region" description="Helical" evidence="1">
    <location>
        <begin position="219"/>
        <end position="242"/>
    </location>
</feature>